<gene>
    <name evidence="3" type="ORF">JOC27_001205</name>
</gene>
<dbReference type="Pfam" id="PF13477">
    <property type="entry name" value="Glyco_trans_4_2"/>
    <property type="match status" value="1"/>
</dbReference>
<comment type="caution">
    <text evidence="3">The sequence shown here is derived from an EMBL/GenBank/DDBJ whole genome shotgun (WGS) entry which is preliminary data.</text>
</comment>
<accession>A0ABS2Q8V0</accession>
<dbReference type="Gene3D" id="3.40.50.2000">
    <property type="entry name" value="Glycogen Phosphorylase B"/>
    <property type="match status" value="2"/>
</dbReference>
<dbReference type="EMBL" id="JAFBEV010000008">
    <property type="protein sequence ID" value="MBM7657755.1"/>
    <property type="molecule type" value="Genomic_DNA"/>
</dbReference>
<dbReference type="Pfam" id="PF00534">
    <property type="entry name" value="Glycos_transf_1"/>
    <property type="match status" value="1"/>
</dbReference>
<evidence type="ECO:0000259" key="1">
    <source>
        <dbReference type="Pfam" id="PF00534"/>
    </source>
</evidence>
<proteinExistence type="predicted"/>
<dbReference type="SUPFAM" id="SSF53756">
    <property type="entry name" value="UDP-Glycosyltransferase/glycogen phosphorylase"/>
    <property type="match status" value="1"/>
</dbReference>
<dbReference type="Proteomes" id="UP000823201">
    <property type="component" value="Unassembled WGS sequence"/>
</dbReference>
<dbReference type="InterPro" id="IPR028098">
    <property type="entry name" value="Glyco_trans_4-like_N"/>
</dbReference>
<organism evidence="3 4">
    <name type="scientific">Sporolactobacillus spathodeae</name>
    <dbReference type="NCBI Taxonomy" id="1465502"/>
    <lineage>
        <taxon>Bacteria</taxon>
        <taxon>Bacillati</taxon>
        <taxon>Bacillota</taxon>
        <taxon>Bacilli</taxon>
        <taxon>Bacillales</taxon>
        <taxon>Sporolactobacillaceae</taxon>
        <taxon>Sporolactobacillus</taxon>
    </lineage>
</organism>
<name>A0ABS2Q8V0_9BACL</name>
<dbReference type="InterPro" id="IPR001296">
    <property type="entry name" value="Glyco_trans_1"/>
</dbReference>
<evidence type="ECO:0000313" key="3">
    <source>
        <dbReference type="EMBL" id="MBM7657755.1"/>
    </source>
</evidence>
<reference evidence="3 4" key="1">
    <citation type="submission" date="2021-01" db="EMBL/GenBank/DDBJ databases">
        <title>Genomic Encyclopedia of Type Strains, Phase IV (KMG-IV): sequencing the most valuable type-strain genomes for metagenomic binning, comparative biology and taxonomic classification.</title>
        <authorList>
            <person name="Goeker M."/>
        </authorList>
    </citation>
    <scope>NUCLEOTIDE SEQUENCE [LARGE SCALE GENOMIC DNA]</scope>
    <source>
        <strain evidence="3 4">DSM 100968</strain>
    </source>
</reference>
<sequence>MEKALIVANLAGFFNFLWNDIKILEGMGYSIEVAANCIMNDGEYYPEVKKFKEKKICFYNVNFDSKNPLSPQNIRAFNQIKNILRQNKYQLIHCHTPIAGIFTRLAARSIRRHDCKVIYTTHGFAFTDTSSKKSWLIYYNIERFCSRFTDAIITINHLDFDNAKRMKCKKVFCIPGVGVDVAKYRDMNINRVEYRKSIGVQENKIMVLSVGELSQRKNHQAVIKALGLLNDKEKYVYVICGTEVVNSGMKKHLQDLARENNVNLVLLGHRLDTAQIYKCADISAIPSLREGLGLAGIEALAAGIPVIGANVQGIREYVIDSEDGYLCNPNEIESISSIIDKLSNISEETKESMYRKCVEIASKFDISVSNQKMKLIYETVLGNNENSGE</sequence>
<dbReference type="RefSeq" id="WP_205006082.1">
    <property type="nucleotide sequence ID" value="NZ_CBCRXA010000006.1"/>
</dbReference>
<dbReference type="InterPro" id="IPR050194">
    <property type="entry name" value="Glycosyltransferase_grp1"/>
</dbReference>
<keyword evidence="4" id="KW-1185">Reference proteome</keyword>
<evidence type="ECO:0000259" key="2">
    <source>
        <dbReference type="Pfam" id="PF13477"/>
    </source>
</evidence>
<protein>
    <submittedName>
        <fullName evidence="3">Glycosyltransferase involved in cell wall biosynthesis</fullName>
    </submittedName>
</protein>
<evidence type="ECO:0000313" key="4">
    <source>
        <dbReference type="Proteomes" id="UP000823201"/>
    </source>
</evidence>
<feature type="domain" description="Glycosyl transferase family 1" evidence="1">
    <location>
        <begin position="193"/>
        <end position="351"/>
    </location>
</feature>
<dbReference type="PANTHER" id="PTHR45947:SF3">
    <property type="entry name" value="SULFOQUINOVOSYL TRANSFERASE SQD2"/>
    <property type="match status" value="1"/>
</dbReference>
<dbReference type="PANTHER" id="PTHR45947">
    <property type="entry name" value="SULFOQUINOVOSYL TRANSFERASE SQD2"/>
    <property type="match status" value="1"/>
</dbReference>
<feature type="domain" description="Glycosyltransferase subfamily 4-like N-terminal" evidence="2">
    <location>
        <begin position="55"/>
        <end position="156"/>
    </location>
</feature>